<evidence type="ECO:0000313" key="1">
    <source>
        <dbReference type="EMBL" id="CAI9151045.1"/>
    </source>
</evidence>
<organism evidence="1 2">
    <name type="scientific">Rangifer tarandus platyrhynchus</name>
    <name type="common">Svalbard reindeer</name>
    <dbReference type="NCBI Taxonomy" id="3082113"/>
    <lineage>
        <taxon>Eukaryota</taxon>
        <taxon>Metazoa</taxon>
        <taxon>Chordata</taxon>
        <taxon>Craniata</taxon>
        <taxon>Vertebrata</taxon>
        <taxon>Euteleostomi</taxon>
        <taxon>Mammalia</taxon>
        <taxon>Eutheria</taxon>
        <taxon>Laurasiatheria</taxon>
        <taxon>Artiodactyla</taxon>
        <taxon>Ruminantia</taxon>
        <taxon>Pecora</taxon>
        <taxon>Cervidae</taxon>
        <taxon>Odocoileinae</taxon>
        <taxon>Rangifer</taxon>
    </lineage>
</organism>
<evidence type="ECO:0000313" key="2">
    <source>
        <dbReference type="Proteomes" id="UP001176941"/>
    </source>
</evidence>
<sequence length="111" mass="12250">MQALSITLLSTVPLEAFLLDGFHRSMWNSVQYSRESDPFSLFTAPLVCLFSLISSACVNSVLYSFFEFSSLSLFFSLSLPSPSSLLSLTNPFSAGISIVFHQIYVSSCPFL</sequence>
<accession>A0ABN8XNN4</accession>
<gene>
    <name evidence="1" type="ORF">MRATA1EN1_LOCUS32663</name>
</gene>
<name>A0ABN8XNN4_RANTA</name>
<proteinExistence type="predicted"/>
<comment type="caution">
    <text evidence="1">The sequence shown here is derived from an EMBL/GenBank/DDBJ whole genome shotgun (WGS) entry which is preliminary data.</text>
</comment>
<dbReference type="Proteomes" id="UP001176941">
    <property type="component" value="Unassembled WGS sequence"/>
</dbReference>
<reference evidence="1" key="1">
    <citation type="submission" date="2023-04" db="EMBL/GenBank/DDBJ databases">
        <authorList>
            <consortium name="ELIXIR-Norway"/>
        </authorList>
    </citation>
    <scope>NUCLEOTIDE SEQUENCE [LARGE SCALE GENOMIC DNA]</scope>
</reference>
<protein>
    <submittedName>
        <fullName evidence="1">Uncharacterized protein</fullName>
    </submittedName>
</protein>
<keyword evidence="2" id="KW-1185">Reference proteome</keyword>
<dbReference type="EMBL" id="CATKSN020001319">
    <property type="protein sequence ID" value="CAI9151045.1"/>
    <property type="molecule type" value="Genomic_DNA"/>
</dbReference>